<reference evidence="2 3" key="1">
    <citation type="journal article" date="2019" name="Sci. Rep.">
        <title>Orb-weaving spider Araneus ventricosus genome elucidates the spidroin gene catalogue.</title>
        <authorList>
            <person name="Kono N."/>
            <person name="Nakamura H."/>
            <person name="Ohtoshi R."/>
            <person name="Moran D.A.P."/>
            <person name="Shinohara A."/>
            <person name="Yoshida Y."/>
            <person name="Fujiwara M."/>
            <person name="Mori M."/>
            <person name="Tomita M."/>
            <person name="Arakawa K."/>
        </authorList>
    </citation>
    <scope>NUCLEOTIDE SEQUENCE [LARGE SCALE GENOMIC DNA]</scope>
</reference>
<evidence type="ECO:0000313" key="2">
    <source>
        <dbReference type="EMBL" id="GBO23595.1"/>
    </source>
</evidence>
<protein>
    <submittedName>
        <fullName evidence="2">Uncharacterized protein</fullName>
    </submittedName>
</protein>
<dbReference type="EMBL" id="BGPR01046658">
    <property type="protein sequence ID" value="GBO23595.1"/>
    <property type="molecule type" value="Genomic_DNA"/>
</dbReference>
<sequence>MKLQPRDPTPGLGLSPGNEITGPTVGLSSESLISLMGNQFCHSLLLKTGPQPAFPGAAHIHFSQCPEIQINEYNKPFILELCLT</sequence>
<comment type="caution">
    <text evidence="2">The sequence shown here is derived from an EMBL/GenBank/DDBJ whole genome shotgun (WGS) entry which is preliminary data.</text>
</comment>
<gene>
    <name evidence="2" type="ORF">AVEN_73281_1</name>
</gene>
<proteinExistence type="predicted"/>
<evidence type="ECO:0000256" key="1">
    <source>
        <dbReference type="SAM" id="MobiDB-lite"/>
    </source>
</evidence>
<accession>A0A4Y2VE89</accession>
<organism evidence="2 3">
    <name type="scientific">Araneus ventricosus</name>
    <name type="common">Orbweaver spider</name>
    <name type="synonym">Epeira ventricosa</name>
    <dbReference type="NCBI Taxonomy" id="182803"/>
    <lineage>
        <taxon>Eukaryota</taxon>
        <taxon>Metazoa</taxon>
        <taxon>Ecdysozoa</taxon>
        <taxon>Arthropoda</taxon>
        <taxon>Chelicerata</taxon>
        <taxon>Arachnida</taxon>
        <taxon>Araneae</taxon>
        <taxon>Araneomorphae</taxon>
        <taxon>Entelegynae</taxon>
        <taxon>Araneoidea</taxon>
        <taxon>Araneidae</taxon>
        <taxon>Araneus</taxon>
    </lineage>
</organism>
<evidence type="ECO:0000313" key="3">
    <source>
        <dbReference type="Proteomes" id="UP000499080"/>
    </source>
</evidence>
<keyword evidence="3" id="KW-1185">Reference proteome</keyword>
<name>A0A4Y2VE89_ARAVE</name>
<dbReference type="Proteomes" id="UP000499080">
    <property type="component" value="Unassembled WGS sequence"/>
</dbReference>
<feature type="region of interest" description="Disordered" evidence="1">
    <location>
        <begin position="1"/>
        <end position="20"/>
    </location>
</feature>
<dbReference type="AlphaFoldDB" id="A0A4Y2VE89"/>